<dbReference type="EMBL" id="JAUHJS010000001">
    <property type="protein sequence ID" value="MDN4163998.1"/>
    <property type="molecule type" value="Genomic_DNA"/>
</dbReference>
<organism evidence="3 4">
    <name type="scientific">Shiella aurantiaca</name>
    <dbReference type="NCBI Taxonomy" id="3058365"/>
    <lineage>
        <taxon>Bacteria</taxon>
        <taxon>Pseudomonadati</taxon>
        <taxon>Bacteroidota</taxon>
        <taxon>Cytophagia</taxon>
        <taxon>Cytophagales</taxon>
        <taxon>Shiellaceae</taxon>
        <taxon>Shiella</taxon>
    </lineage>
</organism>
<feature type="transmembrane region" description="Helical" evidence="2">
    <location>
        <begin position="100"/>
        <end position="116"/>
    </location>
</feature>
<proteinExistence type="predicted"/>
<protein>
    <recommendedName>
        <fullName evidence="5">Histidine kinase</fullName>
    </recommendedName>
</protein>
<keyword evidence="1" id="KW-0175">Coiled coil</keyword>
<evidence type="ECO:0008006" key="5">
    <source>
        <dbReference type="Google" id="ProtNLM"/>
    </source>
</evidence>
<keyword evidence="4" id="KW-1185">Reference proteome</keyword>
<feature type="transmembrane region" description="Helical" evidence="2">
    <location>
        <begin position="123"/>
        <end position="143"/>
    </location>
</feature>
<gene>
    <name evidence="3" type="ORF">QWY31_00715</name>
</gene>
<feature type="transmembrane region" description="Helical" evidence="2">
    <location>
        <begin position="78"/>
        <end position="94"/>
    </location>
</feature>
<comment type="caution">
    <text evidence="3">The sequence shown here is derived from an EMBL/GenBank/DDBJ whole genome shotgun (WGS) entry which is preliminary data.</text>
</comment>
<evidence type="ECO:0000256" key="1">
    <source>
        <dbReference type="SAM" id="Coils"/>
    </source>
</evidence>
<feature type="coiled-coil region" evidence="1">
    <location>
        <begin position="177"/>
        <end position="211"/>
    </location>
</feature>
<feature type="transmembrane region" description="Helical" evidence="2">
    <location>
        <begin position="49"/>
        <end position="66"/>
    </location>
</feature>
<dbReference type="Proteomes" id="UP001168552">
    <property type="component" value="Unassembled WGS sequence"/>
</dbReference>
<accession>A0ABT8F137</accession>
<keyword evidence="2" id="KW-1133">Transmembrane helix</keyword>
<dbReference type="RefSeq" id="WP_320002527.1">
    <property type="nucleotide sequence ID" value="NZ_JAUHJS010000001.1"/>
</dbReference>
<feature type="transmembrane region" description="Helical" evidence="2">
    <location>
        <begin position="21"/>
        <end position="43"/>
    </location>
</feature>
<name>A0ABT8F137_9BACT</name>
<sequence>MSWIHRLRHYPQLNSNELQAYRYFNLLLGIGIIDLIVIILGFLQIPTAWPLYFCIAELIFFILLLIGHVKGYFISTRLLFFISATAIQALASLTHGKEHGFDLLFLILAILPMLFFDKWYQYTGLFILSILSMYAVRVAYDYVEPNIPLPEPFPFYWNLFVSSFGLFLVISMFKRGYLKQQNELIEQNNQIKLQKEEIEGMNNNLENIIVDRTNQLLGKEELFSKYAHLNAHKVRSPLARIMGLLHIIDIEQDKVKVMDELWPQIKDNVWELNEVLNEVSQTLNDTRSKEEES</sequence>
<evidence type="ECO:0000313" key="3">
    <source>
        <dbReference type="EMBL" id="MDN4163998.1"/>
    </source>
</evidence>
<keyword evidence="2" id="KW-0812">Transmembrane</keyword>
<reference evidence="3" key="1">
    <citation type="submission" date="2023-06" db="EMBL/GenBank/DDBJ databases">
        <title>Cytophagales bacterium Strain LB-30, isolated from soil.</title>
        <authorList>
            <person name="Liu B."/>
        </authorList>
    </citation>
    <scope>NUCLEOTIDE SEQUENCE</scope>
    <source>
        <strain evidence="3">LB-30</strain>
    </source>
</reference>
<feature type="transmembrane region" description="Helical" evidence="2">
    <location>
        <begin position="155"/>
        <end position="173"/>
    </location>
</feature>
<evidence type="ECO:0000313" key="4">
    <source>
        <dbReference type="Proteomes" id="UP001168552"/>
    </source>
</evidence>
<keyword evidence="2" id="KW-0472">Membrane</keyword>
<evidence type="ECO:0000256" key="2">
    <source>
        <dbReference type="SAM" id="Phobius"/>
    </source>
</evidence>